<dbReference type="InterPro" id="IPR046500">
    <property type="entry name" value="DUF6678"/>
</dbReference>
<dbReference type="AlphaFoldDB" id="A0A2T4IF69"/>
<evidence type="ECO:0000313" key="2">
    <source>
        <dbReference type="Proteomes" id="UP000241193"/>
    </source>
</evidence>
<proteinExistence type="predicted"/>
<comment type="caution">
    <text evidence="1">The sequence shown here is derived from an EMBL/GenBank/DDBJ whole genome shotgun (WGS) entry which is preliminary data.</text>
</comment>
<organism evidence="1 2">
    <name type="scientific">Pseudothauera lacus</name>
    <dbReference type="NCBI Taxonomy" id="2136175"/>
    <lineage>
        <taxon>Bacteria</taxon>
        <taxon>Pseudomonadati</taxon>
        <taxon>Pseudomonadota</taxon>
        <taxon>Betaproteobacteria</taxon>
        <taxon>Rhodocyclales</taxon>
        <taxon>Zoogloeaceae</taxon>
        <taxon>Pseudothauera</taxon>
    </lineage>
</organism>
<sequence length="146" mass="16727">MISLPLADAVPAGEEKEAIASQARRTFSGALANDTKWNELLQHVRSLEGWQPSYRSKWVNGHVSEWDTEWYYHLPFPFVGVEWFDIGLHEHVRSGRLIAPAIIDHTEEITSVLAKIGFDFEVRDDVARIWGYFPKSYEDFPPVTPA</sequence>
<dbReference type="Pfam" id="PF20383">
    <property type="entry name" value="DUF6678"/>
    <property type="match status" value="1"/>
</dbReference>
<reference evidence="1 2" key="2">
    <citation type="submission" date="2018-04" db="EMBL/GenBank/DDBJ databases">
        <title>Thauera lacus sp. nov., isolated from an saline lake in Inner Mongolia, China.</title>
        <authorList>
            <person name="Liang Q.-Y."/>
        </authorList>
    </citation>
    <scope>NUCLEOTIDE SEQUENCE [LARGE SCALE GENOMIC DNA]</scope>
    <source>
        <strain evidence="1 2">D20</strain>
    </source>
</reference>
<accession>A0A2T4IF69</accession>
<protein>
    <submittedName>
        <fullName evidence="1">Uncharacterized protein</fullName>
    </submittedName>
</protein>
<dbReference type="EMBL" id="PZKC01000006">
    <property type="protein sequence ID" value="PTD96411.1"/>
    <property type="molecule type" value="Genomic_DNA"/>
</dbReference>
<evidence type="ECO:0000313" key="1">
    <source>
        <dbReference type="EMBL" id="PTD96411.1"/>
    </source>
</evidence>
<dbReference type="OrthoDB" id="8235233at2"/>
<reference evidence="1 2" key="1">
    <citation type="submission" date="2018-03" db="EMBL/GenBank/DDBJ databases">
        <authorList>
            <person name="Keele B.F."/>
        </authorList>
    </citation>
    <scope>NUCLEOTIDE SEQUENCE [LARGE SCALE GENOMIC DNA]</scope>
    <source>
        <strain evidence="1 2">D20</strain>
    </source>
</reference>
<keyword evidence="2" id="KW-1185">Reference proteome</keyword>
<dbReference type="Proteomes" id="UP000241193">
    <property type="component" value="Unassembled WGS sequence"/>
</dbReference>
<gene>
    <name evidence="1" type="ORF">C8261_08845</name>
</gene>
<name>A0A2T4IF69_9RHOO</name>
<dbReference type="RefSeq" id="WP_107493319.1">
    <property type="nucleotide sequence ID" value="NZ_PZKC01000006.1"/>
</dbReference>